<gene>
    <name evidence="1" type="ORF">OPV22_022799</name>
</gene>
<name>A0AAV8QRJ4_ENSVE</name>
<accession>A0AAV8QRJ4</accession>
<dbReference type="AlphaFoldDB" id="A0AAV8QRJ4"/>
<dbReference type="Proteomes" id="UP001222027">
    <property type="component" value="Unassembled WGS sequence"/>
</dbReference>
<sequence length="164" mass="17928">MGMIYYQLLKVGPISAENYGGNLSKIENLVLGINTSEAVMVGENTITLSFSKLGFFLQSCWLGGNVYPEMFSYHQDNFLLLQMADFFHLLMLRSQPFFDGGEGAVDDKVVAADEPGLIAPQVDGGMLYVLRPQHRALELLAIPPMSSSICFPSVLMNSQANAVA</sequence>
<evidence type="ECO:0000313" key="2">
    <source>
        <dbReference type="Proteomes" id="UP001222027"/>
    </source>
</evidence>
<keyword evidence="2" id="KW-1185">Reference proteome</keyword>
<reference evidence="1 2" key="1">
    <citation type="submission" date="2022-12" db="EMBL/GenBank/DDBJ databases">
        <title>Chromosome-scale assembly of the Ensete ventricosum genome.</title>
        <authorList>
            <person name="Dussert Y."/>
            <person name="Stocks J."/>
            <person name="Wendawek A."/>
            <person name="Woldeyes F."/>
            <person name="Nichols R.A."/>
            <person name="Borrell J.S."/>
        </authorList>
    </citation>
    <scope>NUCLEOTIDE SEQUENCE [LARGE SCALE GENOMIC DNA]</scope>
    <source>
        <strain evidence="2">cv. Maze</strain>
        <tissue evidence="1">Seeds</tissue>
    </source>
</reference>
<proteinExistence type="predicted"/>
<evidence type="ECO:0000313" key="1">
    <source>
        <dbReference type="EMBL" id="KAJ8479072.1"/>
    </source>
</evidence>
<dbReference type="EMBL" id="JAQQAF010000006">
    <property type="protein sequence ID" value="KAJ8479072.1"/>
    <property type="molecule type" value="Genomic_DNA"/>
</dbReference>
<protein>
    <submittedName>
        <fullName evidence="1">Uncharacterized protein</fullName>
    </submittedName>
</protein>
<organism evidence="1 2">
    <name type="scientific">Ensete ventricosum</name>
    <name type="common">Abyssinian banana</name>
    <name type="synonym">Musa ensete</name>
    <dbReference type="NCBI Taxonomy" id="4639"/>
    <lineage>
        <taxon>Eukaryota</taxon>
        <taxon>Viridiplantae</taxon>
        <taxon>Streptophyta</taxon>
        <taxon>Embryophyta</taxon>
        <taxon>Tracheophyta</taxon>
        <taxon>Spermatophyta</taxon>
        <taxon>Magnoliopsida</taxon>
        <taxon>Liliopsida</taxon>
        <taxon>Zingiberales</taxon>
        <taxon>Musaceae</taxon>
        <taxon>Ensete</taxon>
    </lineage>
</organism>
<comment type="caution">
    <text evidence="1">The sequence shown here is derived from an EMBL/GenBank/DDBJ whole genome shotgun (WGS) entry which is preliminary data.</text>
</comment>